<evidence type="ECO:0000256" key="3">
    <source>
        <dbReference type="ARBA" id="ARBA00022729"/>
    </source>
</evidence>
<dbReference type="Proteomes" id="UP000236725">
    <property type="component" value="Unassembled WGS sequence"/>
</dbReference>
<name>A0A8G2BWT0_9BACT</name>
<feature type="domain" description="RagB/SusD" evidence="6">
    <location>
        <begin position="272"/>
        <end position="487"/>
    </location>
</feature>
<dbReference type="CDD" id="cd08977">
    <property type="entry name" value="SusD"/>
    <property type="match status" value="1"/>
</dbReference>
<dbReference type="InterPro" id="IPR033985">
    <property type="entry name" value="SusD-like_N"/>
</dbReference>
<dbReference type="Pfam" id="PF14322">
    <property type="entry name" value="SusD-like_3"/>
    <property type="match status" value="1"/>
</dbReference>
<dbReference type="InterPro" id="IPR012944">
    <property type="entry name" value="SusD_RagB_dom"/>
</dbReference>
<accession>A0A8G2BWT0</accession>
<organism evidence="8 9">
    <name type="scientific">Parabacteroides chinchillae</name>
    <dbReference type="NCBI Taxonomy" id="871327"/>
    <lineage>
        <taxon>Bacteria</taxon>
        <taxon>Pseudomonadati</taxon>
        <taxon>Bacteroidota</taxon>
        <taxon>Bacteroidia</taxon>
        <taxon>Bacteroidales</taxon>
        <taxon>Tannerellaceae</taxon>
        <taxon>Parabacteroides</taxon>
    </lineage>
</organism>
<sequence length="490" mass="56004">MKRINLYIIACLLTGYMLTSCENFLSSDPKGIYTEGNYFKNEQAVVDAVTGLYGILIVEDFVAHGDYTWDICSDDMFRAGDHAEDEAIETFTFDTGNAQLKAGWKWKYELISRANNILIHVPSMNNISESIKNRSLGETYFFRAFAYWWLYLPYGEIPLILEDDVKTANYNKPKANIDEVLSQIEKDLKKAAELLDETASPGRISKGTAYAYLTQLYMHWSSYSGKENLLNEAISAGEKVINNANYKLATDYQANFRQKSTPTTEMLLYVASSSTWRNTSTIYYFSPRDLGGWNFFHPLPNLYEAFGNDPRRIMTMWAAGDKIQIGSKLQDYDASKSETGYHFNKYTTFTNDGKLNFDLLIPLMRTSDIYLLVAEAKIRKSGTGAGDTEINTVRARVGLPAIKNAGKDELIKERRLELAGENRRHFDLVRWDRINWIDLEKLYADPSSSNTTDIGRKNFKRPKNYFFPLPQEEIDKSSGILIQNSNYTNL</sequence>
<dbReference type="Gene3D" id="1.25.40.390">
    <property type="match status" value="1"/>
</dbReference>
<dbReference type="SUPFAM" id="SSF48452">
    <property type="entry name" value="TPR-like"/>
    <property type="match status" value="1"/>
</dbReference>
<evidence type="ECO:0000256" key="1">
    <source>
        <dbReference type="ARBA" id="ARBA00004442"/>
    </source>
</evidence>
<dbReference type="PROSITE" id="PS51257">
    <property type="entry name" value="PROKAR_LIPOPROTEIN"/>
    <property type="match status" value="1"/>
</dbReference>
<proteinExistence type="inferred from homology"/>
<dbReference type="GO" id="GO:0009279">
    <property type="term" value="C:cell outer membrane"/>
    <property type="evidence" value="ECO:0007669"/>
    <property type="project" value="UniProtKB-SubCell"/>
</dbReference>
<protein>
    <submittedName>
        <fullName evidence="8">Starch-binding associating with outer membrane</fullName>
    </submittedName>
</protein>
<evidence type="ECO:0000256" key="2">
    <source>
        <dbReference type="ARBA" id="ARBA00006275"/>
    </source>
</evidence>
<comment type="subcellular location">
    <subcellularLocation>
        <location evidence="1">Cell outer membrane</location>
    </subcellularLocation>
</comment>
<evidence type="ECO:0000313" key="8">
    <source>
        <dbReference type="EMBL" id="SEF93876.1"/>
    </source>
</evidence>
<evidence type="ECO:0000313" key="9">
    <source>
        <dbReference type="Proteomes" id="UP000236725"/>
    </source>
</evidence>
<dbReference type="InterPro" id="IPR011990">
    <property type="entry name" value="TPR-like_helical_dom_sf"/>
</dbReference>
<comment type="similarity">
    <text evidence="2">Belongs to the SusD family.</text>
</comment>
<comment type="caution">
    <text evidence="8">The sequence shown here is derived from an EMBL/GenBank/DDBJ whole genome shotgun (WGS) entry which is preliminary data.</text>
</comment>
<keyword evidence="9" id="KW-1185">Reference proteome</keyword>
<keyword evidence="5" id="KW-0998">Cell outer membrane</keyword>
<evidence type="ECO:0000259" key="6">
    <source>
        <dbReference type="Pfam" id="PF07980"/>
    </source>
</evidence>
<evidence type="ECO:0000256" key="5">
    <source>
        <dbReference type="ARBA" id="ARBA00023237"/>
    </source>
</evidence>
<evidence type="ECO:0000256" key="4">
    <source>
        <dbReference type="ARBA" id="ARBA00023136"/>
    </source>
</evidence>
<dbReference type="AlphaFoldDB" id="A0A8G2BWT0"/>
<dbReference type="RefSeq" id="WP_103983499.1">
    <property type="nucleotide sequence ID" value="NZ_FNVS01000010.1"/>
</dbReference>
<evidence type="ECO:0000259" key="7">
    <source>
        <dbReference type="Pfam" id="PF14322"/>
    </source>
</evidence>
<gene>
    <name evidence="8" type="ORF">SAMN05444001_11029</name>
</gene>
<keyword evidence="3" id="KW-0732">Signal</keyword>
<keyword evidence="4" id="KW-0472">Membrane</keyword>
<feature type="domain" description="SusD-like N-terminal" evidence="7">
    <location>
        <begin position="64"/>
        <end position="218"/>
    </location>
</feature>
<dbReference type="EMBL" id="FNVS01000010">
    <property type="protein sequence ID" value="SEF93876.1"/>
    <property type="molecule type" value="Genomic_DNA"/>
</dbReference>
<dbReference type="Pfam" id="PF07980">
    <property type="entry name" value="SusD_RagB"/>
    <property type="match status" value="1"/>
</dbReference>
<reference evidence="8 9" key="1">
    <citation type="submission" date="2016-10" db="EMBL/GenBank/DDBJ databases">
        <authorList>
            <person name="Varghese N."/>
            <person name="Submissions S."/>
        </authorList>
    </citation>
    <scope>NUCLEOTIDE SEQUENCE [LARGE SCALE GENOMIC DNA]</scope>
    <source>
        <strain evidence="8 9">DSM 29073</strain>
    </source>
</reference>